<accession>A0A563EGD3</accession>
<keyword evidence="2" id="KW-0456">Lyase</keyword>
<dbReference type="SUPFAM" id="SSF51126">
    <property type="entry name" value="Pectin lyase-like"/>
    <property type="match status" value="1"/>
</dbReference>
<dbReference type="CDD" id="cd14251">
    <property type="entry name" value="PL-6"/>
    <property type="match status" value="1"/>
</dbReference>
<dbReference type="InterPro" id="IPR011050">
    <property type="entry name" value="Pectin_lyase_fold/virulence"/>
</dbReference>
<dbReference type="Pfam" id="PF14592">
    <property type="entry name" value="Chondroitinas_B"/>
    <property type="match status" value="1"/>
</dbReference>
<keyword evidence="3" id="KW-1185">Reference proteome</keyword>
<dbReference type="InterPro" id="IPR039513">
    <property type="entry name" value="PL-6"/>
</dbReference>
<dbReference type="Gene3D" id="2.160.20.10">
    <property type="entry name" value="Single-stranded right-handed beta-helix, Pectin lyase-like"/>
    <property type="match status" value="1"/>
</dbReference>
<sequence length="449" mass="47269">MIAGAVLLLAGLVTAAPVAPVTSLAALQTAIDAAAPGARIELADGVYTSTKAITIRKSGITVAAANVGKAEIRGSAGFVFASGASDVVLTGFTLRHKGRLAIPPDSHRVRITRNNLEIDVPVIPDDAGGWVEVSGDDAEVDHNMFQNRTNEGVYVHISGPGANGMAKRSWVHHNYFYNHKFSGGNGGESVRIGNSWRQKGSANTILEHNLFEKANGDSEAISVKSSDNIVRYNTMRDSKGFLVLRHGDRSVVEGNVLFQSGIRFHGNDHKIINNYVENTRDRAMVFGSGKEADSGPTSKLHDRPDRVTVAFNTLIGTGAVVDSDGGAFLPKDCVVANNVIQGKSSKLVDMRSGSTVRYEGNIVWGGTAGSIPSSGYRSVDPKLTRDANGLFHLGAGSPAIDASAGTYSYVTADFDPHARTGKLDVGADEFGGSVSRKALTTADVGPLAP</sequence>
<dbReference type="OrthoDB" id="273319at2"/>
<dbReference type="EMBL" id="VOBR01000042">
    <property type="protein sequence ID" value="TWP45293.1"/>
    <property type="molecule type" value="Genomic_DNA"/>
</dbReference>
<dbReference type="GO" id="GO:0016829">
    <property type="term" value="F:lyase activity"/>
    <property type="evidence" value="ECO:0007669"/>
    <property type="project" value="UniProtKB-KW"/>
</dbReference>
<name>A0A563EGD3_9PSEU</name>
<evidence type="ECO:0000313" key="2">
    <source>
        <dbReference type="EMBL" id="TWP45293.1"/>
    </source>
</evidence>
<organism evidence="2 3">
    <name type="scientific">Lentzea tibetensis</name>
    <dbReference type="NCBI Taxonomy" id="2591470"/>
    <lineage>
        <taxon>Bacteria</taxon>
        <taxon>Bacillati</taxon>
        <taxon>Actinomycetota</taxon>
        <taxon>Actinomycetes</taxon>
        <taxon>Pseudonocardiales</taxon>
        <taxon>Pseudonocardiaceae</taxon>
        <taxon>Lentzea</taxon>
    </lineage>
</organism>
<gene>
    <name evidence="2" type="ORF">FKR81_39550</name>
</gene>
<protein>
    <submittedName>
        <fullName evidence="2">Lyase</fullName>
    </submittedName>
</protein>
<reference evidence="2 3" key="1">
    <citation type="submission" date="2019-07" db="EMBL/GenBank/DDBJ databases">
        <title>Lentzea xizangensis sp. nov., isolated from Qinghai-Tibetan Plateau Soils.</title>
        <authorList>
            <person name="Huang J."/>
        </authorList>
    </citation>
    <scope>NUCLEOTIDE SEQUENCE [LARGE SCALE GENOMIC DNA]</scope>
    <source>
        <strain evidence="2 3">FXJ1.1311</strain>
    </source>
</reference>
<dbReference type="Proteomes" id="UP000316639">
    <property type="component" value="Unassembled WGS sequence"/>
</dbReference>
<proteinExistence type="predicted"/>
<dbReference type="InterPro" id="IPR012334">
    <property type="entry name" value="Pectin_lyas_fold"/>
</dbReference>
<keyword evidence="1" id="KW-0732">Signal</keyword>
<evidence type="ECO:0000313" key="3">
    <source>
        <dbReference type="Proteomes" id="UP000316639"/>
    </source>
</evidence>
<comment type="caution">
    <text evidence="2">The sequence shown here is derived from an EMBL/GenBank/DDBJ whole genome shotgun (WGS) entry which is preliminary data.</text>
</comment>
<evidence type="ECO:0000256" key="1">
    <source>
        <dbReference type="SAM" id="SignalP"/>
    </source>
</evidence>
<feature type="chain" id="PRO_5038995508" evidence="1">
    <location>
        <begin position="16"/>
        <end position="449"/>
    </location>
</feature>
<feature type="signal peptide" evidence="1">
    <location>
        <begin position="1"/>
        <end position="15"/>
    </location>
</feature>
<dbReference type="AlphaFoldDB" id="A0A563EGD3"/>